<dbReference type="Pfam" id="PF00646">
    <property type="entry name" value="F-box"/>
    <property type="match status" value="1"/>
</dbReference>
<dbReference type="AlphaFoldDB" id="A0A8H5LVE6"/>
<dbReference type="EMBL" id="JAACJP010000050">
    <property type="protein sequence ID" value="KAF5370943.1"/>
    <property type="molecule type" value="Genomic_DNA"/>
</dbReference>
<keyword evidence="3" id="KW-1185">Reference proteome</keyword>
<proteinExistence type="predicted"/>
<reference evidence="2 3" key="1">
    <citation type="journal article" date="2020" name="ISME J.">
        <title>Uncovering the hidden diversity of litter-decomposition mechanisms in mushroom-forming fungi.</title>
        <authorList>
            <person name="Floudas D."/>
            <person name="Bentzer J."/>
            <person name="Ahren D."/>
            <person name="Johansson T."/>
            <person name="Persson P."/>
            <person name="Tunlid A."/>
        </authorList>
    </citation>
    <scope>NUCLEOTIDE SEQUENCE [LARGE SCALE GENOMIC DNA]</scope>
    <source>
        <strain evidence="2 3">CBS 661.87</strain>
    </source>
</reference>
<comment type="caution">
    <text evidence="2">The sequence shown here is derived from an EMBL/GenBank/DDBJ whole genome shotgun (WGS) entry which is preliminary data.</text>
</comment>
<gene>
    <name evidence="2" type="ORF">D9615_009792</name>
</gene>
<feature type="domain" description="F-box" evidence="1">
    <location>
        <begin position="2"/>
        <end position="32"/>
    </location>
</feature>
<dbReference type="OrthoDB" id="3047245at2759"/>
<accession>A0A8H5LVE6</accession>
<dbReference type="SUPFAM" id="SSF81383">
    <property type="entry name" value="F-box domain"/>
    <property type="match status" value="1"/>
</dbReference>
<evidence type="ECO:0000313" key="3">
    <source>
        <dbReference type="Proteomes" id="UP000565441"/>
    </source>
</evidence>
<evidence type="ECO:0000259" key="1">
    <source>
        <dbReference type="Pfam" id="PF00646"/>
    </source>
</evidence>
<name>A0A8H5LVE6_9AGAR</name>
<dbReference type="Gene3D" id="3.80.10.10">
    <property type="entry name" value="Ribonuclease Inhibitor"/>
    <property type="match status" value="1"/>
</dbReference>
<dbReference type="InterPro" id="IPR001810">
    <property type="entry name" value="F-box_dom"/>
</dbReference>
<sequence>MSLPPELYLLAFAHLPPSSLAAISLCSRLFRIWAFPLLYNRVFLMNNEQASAFASRVTDQELGEPTQRIIDGLRFAEHVKCLYVGHDDMSVLNETLQLLILAIPSLKQLQGLVWKPWLDYWDGATFLSHAFASIRDNCDNFDSLSILIHRDGGFDEFMDFRLDFRGRLKHLQIQTDDISLWDDEIICIMAKVARFSPDLETLDLSLHGNLSPEAVWDVDEFCKSLDGIRYSRLQCLKLCDAAYVDLASLGDISSHPSPFRSFLELNHHNITILSLPPPTRPFDSFPDDLHLPADIFPNLREFEGTIYWCHQISKLRYPASQLRTMNILMERPIYEEINNYNNYGYYDEEKALEMVYSALRSCSALTELVLCDDFPVTGDILRTLSECAPGLQTLTCFLDLTEAVEPIIPALPCFKRLRRFTTNKHILLMDHIMSSGREQPLLLDDISRVNVEEDHWW</sequence>
<dbReference type="Proteomes" id="UP000565441">
    <property type="component" value="Unassembled WGS sequence"/>
</dbReference>
<evidence type="ECO:0000313" key="2">
    <source>
        <dbReference type="EMBL" id="KAF5370943.1"/>
    </source>
</evidence>
<dbReference type="InterPro" id="IPR036047">
    <property type="entry name" value="F-box-like_dom_sf"/>
</dbReference>
<dbReference type="SUPFAM" id="SSF52047">
    <property type="entry name" value="RNI-like"/>
    <property type="match status" value="1"/>
</dbReference>
<organism evidence="2 3">
    <name type="scientific">Tricholomella constricta</name>
    <dbReference type="NCBI Taxonomy" id="117010"/>
    <lineage>
        <taxon>Eukaryota</taxon>
        <taxon>Fungi</taxon>
        <taxon>Dikarya</taxon>
        <taxon>Basidiomycota</taxon>
        <taxon>Agaricomycotina</taxon>
        <taxon>Agaricomycetes</taxon>
        <taxon>Agaricomycetidae</taxon>
        <taxon>Agaricales</taxon>
        <taxon>Tricholomatineae</taxon>
        <taxon>Lyophyllaceae</taxon>
        <taxon>Tricholomella</taxon>
    </lineage>
</organism>
<protein>
    <recommendedName>
        <fullName evidence="1">F-box domain-containing protein</fullName>
    </recommendedName>
</protein>
<dbReference type="InterPro" id="IPR032675">
    <property type="entry name" value="LRR_dom_sf"/>
</dbReference>